<proteinExistence type="inferred from homology"/>
<dbReference type="InterPro" id="IPR036291">
    <property type="entry name" value="NAD(P)-bd_dom_sf"/>
</dbReference>
<keyword evidence="5" id="KW-1185">Reference proteome</keyword>
<evidence type="ECO:0000256" key="1">
    <source>
        <dbReference type="ARBA" id="ARBA00023002"/>
    </source>
</evidence>
<evidence type="ECO:0000313" key="5">
    <source>
        <dbReference type="Proteomes" id="UP000700596"/>
    </source>
</evidence>
<dbReference type="EMBL" id="JAGMWT010000027">
    <property type="protein sequence ID" value="KAH7110605.1"/>
    <property type="molecule type" value="Genomic_DNA"/>
</dbReference>
<dbReference type="InterPro" id="IPR001509">
    <property type="entry name" value="Epimerase_deHydtase"/>
</dbReference>
<sequence>MTEDRGLVAITGANGTIGYHSVLYALRTRYRVRCIIRRPDAIETIKAGPSVQHFGDKIEYAVVPDNTIPNAYDEAIVGAKYVVHIAGVWPMPTYHPDNDIYYPFVKSMENILSASTKAGTVRRVVFTQAGAALVNPDDGDTLGTNMTEILDEYVSINPTSASFRPPLPSPHHAYCGAKAHCMTHLHSLRSSNPETKPSFSIVQIIPGTVIGASELATNSSSAYAQMDRMSRALLFNEPKPRYAFGFVHVDDCATVHIESLDEEKVPDDQIPDWFVAAASTEERKTAEEIWRAVGEGIEKKFGKEVGDGTFKVGWERLPINMPFRVDSKRTEELLFRQTGFRSLGSCIGEVAGWYVELLERERNERG</sequence>
<protein>
    <recommendedName>
        <fullName evidence="3">NAD-dependent epimerase/dehydratase domain-containing protein</fullName>
    </recommendedName>
</protein>
<dbReference type="InterPro" id="IPR050425">
    <property type="entry name" value="NAD(P)_dehydrat-like"/>
</dbReference>
<evidence type="ECO:0000256" key="2">
    <source>
        <dbReference type="ARBA" id="ARBA00023445"/>
    </source>
</evidence>
<dbReference type="GO" id="GO:0016616">
    <property type="term" value="F:oxidoreductase activity, acting on the CH-OH group of donors, NAD or NADP as acceptor"/>
    <property type="evidence" value="ECO:0007669"/>
    <property type="project" value="TreeGrafter"/>
</dbReference>
<evidence type="ECO:0000259" key="3">
    <source>
        <dbReference type="Pfam" id="PF01370"/>
    </source>
</evidence>
<name>A0A9P9D0R5_9PLEO</name>
<accession>A0A9P9D0R5</accession>
<dbReference type="Gene3D" id="3.40.50.720">
    <property type="entry name" value="NAD(P)-binding Rossmann-like Domain"/>
    <property type="match status" value="1"/>
</dbReference>
<evidence type="ECO:0000313" key="4">
    <source>
        <dbReference type="EMBL" id="KAH7110605.1"/>
    </source>
</evidence>
<feature type="domain" description="NAD-dependent epimerase/dehydratase" evidence="3">
    <location>
        <begin position="8"/>
        <end position="262"/>
    </location>
</feature>
<gene>
    <name evidence="4" type="ORF">B0J11DRAFT_544334</name>
</gene>
<organism evidence="4 5">
    <name type="scientific">Dendryphion nanum</name>
    <dbReference type="NCBI Taxonomy" id="256645"/>
    <lineage>
        <taxon>Eukaryota</taxon>
        <taxon>Fungi</taxon>
        <taxon>Dikarya</taxon>
        <taxon>Ascomycota</taxon>
        <taxon>Pezizomycotina</taxon>
        <taxon>Dothideomycetes</taxon>
        <taxon>Pleosporomycetidae</taxon>
        <taxon>Pleosporales</taxon>
        <taxon>Torulaceae</taxon>
        <taxon>Dendryphion</taxon>
    </lineage>
</organism>
<dbReference type="OrthoDB" id="2735536at2759"/>
<comment type="similarity">
    <text evidence="2">Belongs to the NAD(P)-dependent epimerase/dehydratase family. Dihydroflavonol-4-reductase subfamily.</text>
</comment>
<dbReference type="Proteomes" id="UP000700596">
    <property type="component" value="Unassembled WGS sequence"/>
</dbReference>
<dbReference type="AlphaFoldDB" id="A0A9P9D0R5"/>
<comment type="caution">
    <text evidence="4">The sequence shown here is derived from an EMBL/GenBank/DDBJ whole genome shotgun (WGS) entry which is preliminary data.</text>
</comment>
<dbReference type="PANTHER" id="PTHR10366">
    <property type="entry name" value="NAD DEPENDENT EPIMERASE/DEHYDRATASE"/>
    <property type="match status" value="1"/>
</dbReference>
<dbReference type="PANTHER" id="PTHR10366:SF564">
    <property type="entry name" value="STEROL-4-ALPHA-CARBOXYLATE 3-DEHYDROGENASE, DECARBOXYLATING"/>
    <property type="match status" value="1"/>
</dbReference>
<keyword evidence="1" id="KW-0560">Oxidoreductase</keyword>
<dbReference type="SUPFAM" id="SSF51735">
    <property type="entry name" value="NAD(P)-binding Rossmann-fold domains"/>
    <property type="match status" value="1"/>
</dbReference>
<reference evidence="4" key="1">
    <citation type="journal article" date="2021" name="Nat. Commun.">
        <title>Genetic determinants of endophytism in the Arabidopsis root mycobiome.</title>
        <authorList>
            <person name="Mesny F."/>
            <person name="Miyauchi S."/>
            <person name="Thiergart T."/>
            <person name="Pickel B."/>
            <person name="Atanasova L."/>
            <person name="Karlsson M."/>
            <person name="Huettel B."/>
            <person name="Barry K.W."/>
            <person name="Haridas S."/>
            <person name="Chen C."/>
            <person name="Bauer D."/>
            <person name="Andreopoulos W."/>
            <person name="Pangilinan J."/>
            <person name="LaButti K."/>
            <person name="Riley R."/>
            <person name="Lipzen A."/>
            <person name="Clum A."/>
            <person name="Drula E."/>
            <person name="Henrissat B."/>
            <person name="Kohler A."/>
            <person name="Grigoriev I.V."/>
            <person name="Martin F.M."/>
            <person name="Hacquard S."/>
        </authorList>
    </citation>
    <scope>NUCLEOTIDE SEQUENCE</scope>
    <source>
        <strain evidence="4">MPI-CAGE-CH-0243</strain>
    </source>
</reference>
<dbReference type="Pfam" id="PF01370">
    <property type="entry name" value="Epimerase"/>
    <property type="match status" value="1"/>
</dbReference>